<organism evidence="2 3">
    <name type="scientific">Marinobacter qingdaonensis</name>
    <dbReference type="NCBI Taxonomy" id="3108486"/>
    <lineage>
        <taxon>Bacteria</taxon>
        <taxon>Pseudomonadati</taxon>
        <taxon>Pseudomonadota</taxon>
        <taxon>Gammaproteobacteria</taxon>
        <taxon>Pseudomonadales</taxon>
        <taxon>Marinobacteraceae</taxon>
        <taxon>Marinobacter</taxon>
    </lineage>
</organism>
<accession>A0ABU5NWL6</accession>
<evidence type="ECO:0000313" key="3">
    <source>
        <dbReference type="Proteomes" id="UP001305746"/>
    </source>
</evidence>
<dbReference type="EMBL" id="JAYDCJ010000003">
    <property type="protein sequence ID" value="MEA1080142.1"/>
    <property type="molecule type" value="Genomic_DNA"/>
</dbReference>
<comment type="caution">
    <text evidence="2">The sequence shown here is derived from an EMBL/GenBank/DDBJ whole genome shotgun (WGS) entry which is preliminary data.</text>
</comment>
<sequence length="288" mass="31079">MARLDPSAQGLLDDLIADHHSGATDLALKTLHDLADYTRSRRPKGPALANLLTQLQGARPSMVVIAGTLARVQQRLANAAEDPAAEIEAVQRELMEATDDLIDHARSQIPEGAVIMTHSASSVLVRLFQRLVTAHTGFSVICTQSSPGHEGHRLARLLDRLGVPVTLITDAQMGVFVATADLVLTGCDSWQTDGHFVNKSGTRLLALAARERSVPFWVLADSFRDSEVSSDRVPLEEFAVGELGAPSGQWITVRNQYFEIIPQHLVTGRISEQGVFPYPSSSPAAPAP</sequence>
<comment type="similarity">
    <text evidence="1">Belongs to the eIF-2B alpha/beta/delta subunits family.</text>
</comment>
<dbReference type="PANTHER" id="PTHR43475:SF2">
    <property type="entry name" value="RIBOSE 1,5-BISPHOSPHATE ISOMERASE"/>
    <property type="match status" value="1"/>
</dbReference>
<dbReference type="Gene3D" id="3.40.50.10470">
    <property type="entry name" value="Translation initiation factor eif-2b, domain 2"/>
    <property type="match status" value="1"/>
</dbReference>
<dbReference type="SUPFAM" id="SSF100950">
    <property type="entry name" value="NagB/RpiA/CoA transferase-like"/>
    <property type="match status" value="1"/>
</dbReference>
<proteinExistence type="inferred from homology"/>
<keyword evidence="2" id="KW-0648">Protein biosynthesis</keyword>
<dbReference type="InterPro" id="IPR037171">
    <property type="entry name" value="NagB/RpiA_transferase-like"/>
</dbReference>
<protein>
    <submittedName>
        <fullName evidence="2">Initiation factor 2B</fullName>
    </submittedName>
</protein>
<dbReference type="RefSeq" id="WP_322854656.1">
    <property type="nucleotide sequence ID" value="NZ_JAYDCJ010000003.1"/>
</dbReference>
<dbReference type="InterPro" id="IPR000649">
    <property type="entry name" value="IF-2B-related"/>
</dbReference>
<name>A0ABU5NWL6_9GAMM</name>
<gene>
    <name evidence="2" type="ORF">U5822_05650</name>
</gene>
<dbReference type="Proteomes" id="UP001305746">
    <property type="component" value="Unassembled WGS sequence"/>
</dbReference>
<keyword evidence="2" id="KW-0396">Initiation factor</keyword>
<dbReference type="GO" id="GO:0003743">
    <property type="term" value="F:translation initiation factor activity"/>
    <property type="evidence" value="ECO:0007669"/>
    <property type="project" value="UniProtKB-KW"/>
</dbReference>
<keyword evidence="3" id="KW-1185">Reference proteome</keyword>
<dbReference type="PANTHER" id="PTHR43475">
    <property type="entry name" value="METHYLTHIORIBOSE-1-PHOSPHATE ISOMERASE"/>
    <property type="match status" value="1"/>
</dbReference>
<reference evidence="2 3" key="1">
    <citation type="submission" date="2023-12" db="EMBL/GenBank/DDBJ databases">
        <title>Marinobacter qingdaonensis sp. nov., isolated from the intertidal sediment of Qingdao, PR China.</title>
        <authorList>
            <person name="Li Y."/>
        </authorList>
    </citation>
    <scope>NUCLEOTIDE SEQUENCE [LARGE SCALE GENOMIC DNA]</scope>
    <source>
        <strain evidence="2 3">ASW11-75</strain>
    </source>
</reference>
<evidence type="ECO:0000256" key="1">
    <source>
        <dbReference type="RuleBase" id="RU003814"/>
    </source>
</evidence>
<dbReference type="InterPro" id="IPR042529">
    <property type="entry name" value="IF_2B-like_C"/>
</dbReference>
<dbReference type="Pfam" id="PF01008">
    <property type="entry name" value="IF-2B"/>
    <property type="match status" value="1"/>
</dbReference>
<evidence type="ECO:0000313" key="2">
    <source>
        <dbReference type="EMBL" id="MEA1080142.1"/>
    </source>
</evidence>